<gene>
    <name evidence="9" type="ORF">SAY86_022477</name>
</gene>
<feature type="compositionally biased region" description="Basic and acidic residues" evidence="7">
    <location>
        <begin position="771"/>
        <end position="785"/>
    </location>
</feature>
<evidence type="ECO:0000259" key="8">
    <source>
        <dbReference type="PROSITE" id="PS50967"/>
    </source>
</evidence>
<keyword evidence="6" id="KW-0539">Nucleus</keyword>
<comment type="subcellular location">
    <subcellularLocation>
        <location evidence="1">Nucleus</location>
    </subcellularLocation>
</comment>
<comment type="caution">
    <text evidence="9">The sequence shown here is derived from an EMBL/GenBank/DDBJ whole genome shotgun (WGS) entry which is preliminary data.</text>
</comment>
<keyword evidence="10" id="KW-1185">Reference proteome</keyword>
<feature type="compositionally biased region" description="Basic and acidic residues" evidence="7">
    <location>
        <begin position="899"/>
        <end position="909"/>
    </location>
</feature>
<dbReference type="GO" id="GO:0000175">
    <property type="term" value="F:3'-5'-RNA exonuclease activity"/>
    <property type="evidence" value="ECO:0007669"/>
    <property type="project" value="InterPro"/>
</dbReference>
<evidence type="ECO:0000256" key="1">
    <source>
        <dbReference type="ARBA" id="ARBA00004123"/>
    </source>
</evidence>
<organism evidence="9 10">
    <name type="scientific">Trapa natans</name>
    <name type="common">Water chestnut</name>
    <dbReference type="NCBI Taxonomy" id="22666"/>
    <lineage>
        <taxon>Eukaryota</taxon>
        <taxon>Viridiplantae</taxon>
        <taxon>Streptophyta</taxon>
        <taxon>Embryophyta</taxon>
        <taxon>Tracheophyta</taxon>
        <taxon>Spermatophyta</taxon>
        <taxon>Magnoliopsida</taxon>
        <taxon>eudicotyledons</taxon>
        <taxon>Gunneridae</taxon>
        <taxon>Pentapetalae</taxon>
        <taxon>rosids</taxon>
        <taxon>malvids</taxon>
        <taxon>Myrtales</taxon>
        <taxon>Lythraceae</taxon>
        <taxon>Trapa</taxon>
    </lineage>
</organism>
<accession>A0AAN7LTK0</accession>
<dbReference type="InterPro" id="IPR036397">
    <property type="entry name" value="RNaseH_sf"/>
</dbReference>
<evidence type="ECO:0000313" key="10">
    <source>
        <dbReference type="Proteomes" id="UP001346149"/>
    </source>
</evidence>
<evidence type="ECO:0000256" key="2">
    <source>
        <dbReference type="ARBA" id="ARBA00022722"/>
    </source>
</evidence>
<dbReference type="GO" id="GO:0071037">
    <property type="term" value="P:nuclear polyadenylation-dependent snRNA catabolic process"/>
    <property type="evidence" value="ECO:0007669"/>
    <property type="project" value="TreeGrafter"/>
</dbReference>
<evidence type="ECO:0000256" key="7">
    <source>
        <dbReference type="SAM" id="MobiDB-lite"/>
    </source>
</evidence>
<reference evidence="9 10" key="1">
    <citation type="journal article" date="2023" name="Hortic Res">
        <title>Pangenome of water caltrop reveals structural variations and asymmetric subgenome divergence after allopolyploidization.</title>
        <authorList>
            <person name="Zhang X."/>
            <person name="Chen Y."/>
            <person name="Wang L."/>
            <person name="Yuan Y."/>
            <person name="Fang M."/>
            <person name="Shi L."/>
            <person name="Lu R."/>
            <person name="Comes H.P."/>
            <person name="Ma Y."/>
            <person name="Chen Y."/>
            <person name="Huang G."/>
            <person name="Zhou Y."/>
            <person name="Zheng Z."/>
            <person name="Qiu Y."/>
        </authorList>
    </citation>
    <scope>NUCLEOTIDE SEQUENCE [LARGE SCALE GENOMIC DNA]</scope>
    <source>
        <strain evidence="9">F231</strain>
    </source>
</reference>
<dbReference type="GO" id="GO:0080188">
    <property type="term" value="P:gene silencing by siRNA-directed DNA methylation"/>
    <property type="evidence" value="ECO:0007669"/>
    <property type="project" value="UniProtKB-ARBA"/>
</dbReference>
<dbReference type="Pfam" id="PF01612">
    <property type="entry name" value="DNA_pol_A_exo1"/>
    <property type="match status" value="1"/>
</dbReference>
<proteinExistence type="predicted"/>
<dbReference type="FunFam" id="3.30.420.10:FF:000065">
    <property type="entry name" value="Protein RRP6-like 2 isoform A"/>
    <property type="match status" value="1"/>
</dbReference>
<dbReference type="Proteomes" id="UP001346149">
    <property type="component" value="Unassembled WGS sequence"/>
</dbReference>
<feature type="region of interest" description="Disordered" evidence="7">
    <location>
        <begin position="899"/>
        <end position="956"/>
    </location>
</feature>
<dbReference type="InterPro" id="IPR002562">
    <property type="entry name" value="3'-5'_exonuclease_dom"/>
</dbReference>
<keyword evidence="3" id="KW-0378">Hydrolase</keyword>
<dbReference type="SUPFAM" id="SSF47819">
    <property type="entry name" value="HRDC-like"/>
    <property type="match status" value="1"/>
</dbReference>
<evidence type="ECO:0000313" key="9">
    <source>
        <dbReference type="EMBL" id="KAK4792042.1"/>
    </source>
</evidence>
<keyword evidence="4" id="KW-0269">Exonuclease</keyword>
<dbReference type="InterPro" id="IPR012337">
    <property type="entry name" value="RNaseH-like_sf"/>
</dbReference>
<evidence type="ECO:0000256" key="4">
    <source>
        <dbReference type="ARBA" id="ARBA00022839"/>
    </source>
</evidence>
<dbReference type="Gene3D" id="3.30.420.10">
    <property type="entry name" value="Ribonuclease H-like superfamily/Ribonuclease H"/>
    <property type="match status" value="1"/>
</dbReference>
<dbReference type="InterPro" id="IPR049559">
    <property type="entry name" value="Rrp6p-like_exo"/>
</dbReference>
<sequence length="956" mass="106892">MADPSGSPDGADIFKPHNHNLQALAPSLHSSVSDLSVSSRILPFDRDFHFYYNFDEFKGPIREIASSSELLLHSIGSSATRPLSAHLGEFDDASAYDWLVNINDEALERFDASINEFQRLRKVEEERGKRIMDLGDGFQVVHGKKKKSVSVRSNSGSSQGGEPTNVKVTALRDKKISGPAKYKVPFHIPTITRPQDEYNILVNNSNQPFQHVWLQKSEDGERFIHPLEKLSVSDFVDKDVSNIKPEKPPALEDTPFKLVSEVKNLKALAAKLRAVSEFSVDLEHNQYRSFQGLTCLMQISTRSEDFVVDALKLRIHIGPYLREVFKDPAKKKVMHGADRDIVWLQRDFGIYVCNMFDTGQASRVLKLERNSLEFLLHHFCGVTANKEYQNADWRLRPLPEEMTRYAREDTHYLLYIYDLMRLELYKISEKSDSALIEVYKRSADICMQLYEKELLTESSYLHIYGLQGADINAQQLSIVSGLCEWRDAVARAEDESTGYILPNKTLLEIAKCMPVTTGKLHRIIKSKHPYIERNLASVVNIVRQSLHNASAFESMVEQLKQARIEATAPEETHPVIGTETLGSDAFPKLAMAHVEMTPNSLHTQGDPMVLELGNSTNAISGNLFKYEQMDNLPFSSVSVSNLENLPEGDHMVHEASNSTNAISENMVKYEEMNHLPGSSVSVTIPENIPDEVQGGNIDPNIKNAGATIQVQVQVLKKPTHPFGAMLGPKRKFSTEKNDDVEKKLEQIRNSVSLPFHSFLGKTNAPIMEEVPKEEPAGTSETHHPQETVPETSTMQTDFSNAVDVIILGDDSDEGLQMKTTEMAKQLEIGVCASSGIKTDSEEEEPMTLSELSSSFRRSLDSVNQDRKNISKVKNGPNTIQVKPFDYKAARSQVRFGGEDGEVKLGMDKGKLRKGVGGEKNGSNKGQLQGGDATDEFRQGRRRLAFPASGNRSATFH</sequence>
<name>A0AAN7LTK0_TRANT</name>
<dbReference type="GO" id="GO:0005730">
    <property type="term" value="C:nucleolus"/>
    <property type="evidence" value="ECO:0007669"/>
    <property type="project" value="TreeGrafter"/>
</dbReference>
<dbReference type="Pfam" id="PF00570">
    <property type="entry name" value="HRDC"/>
    <property type="match status" value="1"/>
</dbReference>
<dbReference type="Gene3D" id="1.10.150.80">
    <property type="entry name" value="HRDC domain"/>
    <property type="match status" value="1"/>
</dbReference>
<dbReference type="GO" id="GO:0071035">
    <property type="term" value="P:nuclear polyadenylation-dependent rRNA catabolic process"/>
    <property type="evidence" value="ECO:0007669"/>
    <property type="project" value="TreeGrafter"/>
</dbReference>
<dbReference type="PANTHER" id="PTHR12124">
    <property type="entry name" value="POLYMYOSITIS/SCLERODERMA AUTOANTIGEN-RELATED"/>
    <property type="match status" value="1"/>
</dbReference>
<dbReference type="GO" id="GO:0071051">
    <property type="term" value="P:poly(A)-dependent snoRNA 3'-end processing"/>
    <property type="evidence" value="ECO:0007669"/>
    <property type="project" value="TreeGrafter"/>
</dbReference>
<dbReference type="GO" id="GO:0071040">
    <property type="term" value="P:nuclear polyadenylation-dependent antisense transcript catabolic process"/>
    <property type="evidence" value="ECO:0007669"/>
    <property type="project" value="TreeGrafter"/>
</dbReference>
<evidence type="ECO:0000256" key="6">
    <source>
        <dbReference type="ARBA" id="ARBA00023242"/>
    </source>
</evidence>
<dbReference type="GO" id="GO:0003727">
    <property type="term" value="F:single-stranded RNA binding"/>
    <property type="evidence" value="ECO:0007669"/>
    <property type="project" value="TreeGrafter"/>
</dbReference>
<feature type="domain" description="HRDC" evidence="8">
    <location>
        <begin position="472"/>
        <end position="552"/>
    </location>
</feature>
<dbReference type="GO" id="GO:0000176">
    <property type="term" value="C:nuclear exosome (RNase complex)"/>
    <property type="evidence" value="ECO:0007669"/>
    <property type="project" value="TreeGrafter"/>
</dbReference>
<dbReference type="PANTHER" id="PTHR12124:SF47">
    <property type="entry name" value="EXOSOME COMPONENT 10"/>
    <property type="match status" value="1"/>
</dbReference>
<dbReference type="GO" id="GO:0071038">
    <property type="term" value="P:TRAMP-dependent tRNA surveillance pathway"/>
    <property type="evidence" value="ECO:0007669"/>
    <property type="project" value="TreeGrafter"/>
</dbReference>
<dbReference type="SMART" id="SM00474">
    <property type="entry name" value="35EXOc"/>
    <property type="match status" value="1"/>
</dbReference>
<dbReference type="EMBL" id="JAXQNO010000008">
    <property type="protein sequence ID" value="KAK4792042.1"/>
    <property type="molecule type" value="Genomic_DNA"/>
</dbReference>
<keyword evidence="5" id="KW-0943">RNA-mediated gene silencing</keyword>
<keyword evidence="2" id="KW-0540">Nuclease</keyword>
<evidence type="ECO:0000256" key="3">
    <source>
        <dbReference type="ARBA" id="ARBA00022801"/>
    </source>
</evidence>
<dbReference type="GO" id="GO:0071044">
    <property type="term" value="P:histone mRNA catabolic process"/>
    <property type="evidence" value="ECO:0007669"/>
    <property type="project" value="TreeGrafter"/>
</dbReference>
<dbReference type="PROSITE" id="PS50967">
    <property type="entry name" value="HRDC"/>
    <property type="match status" value="1"/>
</dbReference>
<protein>
    <recommendedName>
        <fullName evidence="8">HRDC domain-containing protein</fullName>
    </recommendedName>
</protein>
<dbReference type="FunFam" id="1.10.150.80:FF:000001">
    <property type="entry name" value="Putative exosome component 10"/>
    <property type="match status" value="1"/>
</dbReference>
<dbReference type="InterPro" id="IPR010997">
    <property type="entry name" value="HRDC-like_sf"/>
</dbReference>
<dbReference type="SUPFAM" id="SSF53098">
    <property type="entry name" value="Ribonuclease H-like"/>
    <property type="match status" value="1"/>
</dbReference>
<dbReference type="GO" id="GO:0000166">
    <property type="term" value="F:nucleotide binding"/>
    <property type="evidence" value="ECO:0007669"/>
    <property type="project" value="InterPro"/>
</dbReference>
<feature type="region of interest" description="Disordered" evidence="7">
    <location>
        <begin position="771"/>
        <end position="791"/>
    </location>
</feature>
<dbReference type="AlphaFoldDB" id="A0AAN7LTK0"/>
<dbReference type="GO" id="GO:0071039">
    <property type="term" value="P:nuclear polyadenylation-dependent CUT catabolic process"/>
    <property type="evidence" value="ECO:0007669"/>
    <property type="project" value="TreeGrafter"/>
</dbReference>
<dbReference type="SMART" id="SM00341">
    <property type="entry name" value="HRDC"/>
    <property type="match status" value="1"/>
</dbReference>
<dbReference type="GO" id="GO:0071036">
    <property type="term" value="P:nuclear polyadenylation-dependent snoRNA catabolic process"/>
    <property type="evidence" value="ECO:0007669"/>
    <property type="project" value="TreeGrafter"/>
</dbReference>
<dbReference type="InterPro" id="IPR044876">
    <property type="entry name" value="HRDC_dom_sf"/>
</dbReference>
<evidence type="ECO:0000256" key="5">
    <source>
        <dbReference type="ARBA" id="ARBA00023158"/>
    </source>
</evidence>
<dbReference type="GO" id="GO:0000467">
    <property type="term" value="P:exonucleolytic trimming to generate mature 3'-end of 5.8S rRNA from tricistronic rRNA transcript (SSU-rRNA, 5.8S rRNA, LSU-rRNA)"/>
    <property type="evidence" value="ECO:0007669"/>
    <property type="project" value="InterPro"/>
</dbReference>
<dbReference type="CDD" id="cd06147">
    <property type="entry name" value="Rrp6p_like_exo"/>
    <property type="match status" value="1"/>
</dbReference>
<dbReference type="InterPro" id="IPR002121">
    <property type="entry name" value="HRDC_dom"/>
</dbReference>
<dbReference type="InterPro" id="IPR045092">
    <property type="entry name" value="Rrp6-like"/>
</dbReference>